<dbReference type="RefSeq" id="XP_030983998.1">
    <property type="nucleotide sequence ID" value="XM_031123004.1"/>
</dbReference>
<evidence type="ECO:0000313" key="1">
    <source>
        <dbReference type="Proteomes" id="UP000515153"/>
    </source>
</evidence>
<reference evidence="2" key="1">
    <citation type="journal article" date="2019" name="Mol. Biol. Evol.">
        <title>Blast fungal genomes show frequent chromosomal changes, gene gains and losses, and effector gene turnover.</title>
        <authorList>
            <person name="Gomez Luciano L.B."/>
            <person name="Jason Tsai I."/>
            <person name="Chuma I."/>
            <person name="Tosa Y."/>
            <person name="Chen Y.H."/>
            <person name="Li J.Y."/>
            <person name="Li M.Y."/>
            <person name="Jade Lu M.Y."/>
            <person name="Nakayashiki H."/>
            <person name="Li W.H."/>
        </authorList>
    </citation>
    <scope>NUCLEOTIDE SEQUENCE</scope>
    <source>
        <strain evidence="2">NI907</strain>
    </source>
</reference>
<evidence type="ECO:0000313" key="2">
    <source>
        <dbReference type="RefSeq" id="XP_030983998.1"/>
    </source>
</evidence>
<dbReference type="SUPFAM" id="SSF52777">
    <property type="entry name" value="CoA-dependent acyltransferases"/>
    <property type="match status" value="2"/>
</dbReference>
<organism evidence="1 2">
    <name type="scientific">Pyricularia grisea</name>
    <name type="common">Crabgrass-specific blast fungus</name>
    <name type="synonym">Magnaporthe grisea</name>
    <dbReference type="NCBI Taxonomy" id="148305"/>
    <lineage>
        <taxon>Eukaryota</taxon>
        <taxon>Fungi</taxon>
        <taxon>Dikarya</taxon>
        <taxon>Ascomycota</taxon>
        <taxon>Pezizomycotina</taxon>
        <taxon>Sordariomycetes</taxon>
        <taxon>Sordariomycetidae</taxon>
        <taxon>Magnaporthales</taxon>
        <taxon>Pyriculariaceae</taxon>
        <taxon>Pyricularia</taxon>
    </lineage>
</organism>
<evidence type="ECO:0008006" key="3">
    <source>
        <dbReference type="Google" id="ProtNLM"/>
    </source>
</evidence>
<name>A0A6P8BA00_PYRGI</name>
<accession>A0A6P8BA00</accession>
<protein>
    <recommendedName>
        <fullName evidence="3">Alcohol acetyltransferase</fullName>
    </recommendedName>
</protein>
<dbReference type="InterPro" id="IPR052058">
    <property type="entry name" value="Alcohol_O-acetyltransferase"/>
</dbReference>
<dbReference type="GeneID" id="41957915"/>
<dbReference type="Pfam" id="PF07247">
    <property type="entry name" value="AATase"/>
    <property type="match status" value="1"/>
</dbReference>
<dbReference type="AlphaFoldDB" id="A0A6P8BA00"/>
<dbReference type="Gene3D" id="3.30.559.10">
    <property type="entry name" value="Chloramphenicol acetyltransferase-like domain"/>
    <property type="match status" value="1"/>
</dbReference>
<sequence>MAPENFLRPLGKYETISSSRHSLGFYRRVINTCRYEQAPKSGNDSRQPLQQVIEAALARVVLELPSLRIAIADESSPNPSFVAVPSIDIRGNHLEFVSLDHGENDDESGGGGGDDPALMQFLQDEHGKLWPNVSSQPPWKLTVVQRAGSPLLDVVFAVHHSITDGGGTARFHAFLLRSLQLPPPPELSTESGVLDCSAHRPNLAPEMNQLVKLDVSWLYLAKEVVKDMAPAWLSGTAPPWAGAPPAPEPYQTHLRLVSITPELARALRSACRAHQTTLTPLLHALVLVSLCRVLPDGDKTASGLSFAADTPISLRPYMTRPVAAGVDESALLVPMVTTHRHLFSGPTVSSVLASADEDELVWSVAAEIKSTLAQKQATLPRDDIAGLLPYSGDWRTRWLAAAARPRSGTWEISNVGIVPQPIGSNGFAPEHEQQQQQQPSWRITRTIFSQGTDVCGDAFALSVAGARESGTICVSINWQEGILDAGLMDLFTREFKAMVERTGRHAARDT</sequence>
<dbReference type="GO" id="GO:0008080">
    <property type="term" value="F:N-acetyltransferase activity"/>
    <property type="evidence" value="ECO:0007669"/>
    <property type="project" value="TreeGrafter"/>
</dbReference>
<reference evidence="2" key="3">
    <citation type="submission" date="2025-08" db="UniProtKB">
        <authorList>
            <consortium name="RefSeq"/>
        </authorList>
    </citation>
    <scope>IDENTIFICATION</scope>
    <source>
        <strain evidence="2">NI907</strain>
    </source>
</reference>
<dbReference type="KEGG" id="pgri:PgNI_02947"/>
<gene>
    <name evidence="2" type="ORF">PgNI_02947</name>
</gene>
<dbReference type="PANTHER" id="PTHR28037:SF1">
    <property type="entry name" value="ALCOHOL O-ACETYLTRANSFERASE 1-RELATED"/>
    <property type="match status" value="1"/>
</dbReference>
<dbReference type="PANTHER" id="PTHR28037">
    <property type="entry name" value="ALCOHOL O-ACETYLTRANSFERASE 1-RELATED"/>
    <property type="match status" value="1"/>
</dbReference>
<keyword evidence="1" id="KW-1185">Reference proteome</keyword>
<dbReference type="InterPro" id="IPR010828">
    <property type="entry name" value="Atf2/Sli1-like"/>
</dbReference>
<reference evidence="2" key="2">
    <citation type="submission" date="2019-10" db="EMBL/GenBank/DDBJ databases">
        <authorList>
            <consortium name="NCBI Genome Project"/>
        </authorList>
    </citation>
    <scope>NUCLEOTIDE SEQUENCE</scope>
    <source>
        <strain evidence="2">NI907</strain>
    </source>
</reference>
<proteinExistence type="predicted"/>
<dbReference type="InterPro" id="IPR023213">
    <property type="entry name" value="CAT-like_dom_sf"/>
</dbReference>
<dbReference type="Proteomes" id="UP000515153">
    <property type="component" value="Unplaced"/>
</dbReference>
<dbReference type="Gene3D" id="3.30.559.30">
    <property type="entry name" value="Nonribosomal peptide synthetase, condensation domain"/>
    <property type="match status" value="1"/>
</dbReference>